<keyword evidence="1" id="KW-0732">Signal</keyword>
<reference evidence="2" key="1">
    <citation type="submission" date="2022-11" db="EMBL/GenBank/DDBJ databases">
        <authorList>
            <person name="Kikuchi T."/>
        </authorList>
    </citation>
    <scope>NUCLEOTIDE SEQUENCE</scope>
    <source>
        <strain evidence="2">PS1010</strain>
    </source>
</reference>
<dbReference type="EMBL" id="CANHGI010000002">
    <property type="protein sequence ID" value="CAI5443012.1"/>
    <property type="molecule type" value="Genomic_DNA"/>
</dbReference>
<evidence type="ECO:0000313" key="3">
    <source>
        <dbReference type="Proteomes" id="UP001152747"/>
    </source>
</evidence>
<evidence type="ECO:0000313" key="2">
    <source>
        <dbReference type="EMBL" id="CAI5443012.1"/>
    </source>
</evidence>
<dbReference type="Proteomes" id="UP001152747">
    <property type="component" value="Unassembled WGS sequence"/>
</dbReference>
<dbReference type="OrthoDB" id="5815293at2759"/>
<proteinExistence type="predicted"/>
<evidence type="ECO:0000256" key="1">
    <source>
        <dbReference type="SAM" id="SignalP"/>
    </source>
</evidence>
<sequence>MLGFLVVVLTVPMMIFGCRDGKHNVLTIDSYGNKSLPIQVKNVKLLVYDHEMKPSCYKNKVNIVLPGYFVLVGGEIETSRNFDVIKSGPTSLSVSLDGDNICLEGKSDMFIVPNSLCHFELASFVPVEICKIIQKKGTHTIKEIEEFANFNSTIELPPSPSFLGISLLEVLKGDYRIKVSIASEGEKIVEFSVPTGYVNLKMGMSEGDDED</sequence>
<keyword evidence="3" id="KW-1185">Reference proteome</keyword>
<feature type="signal peptide" evidence="1">
    <location>
        <begin position="1"/>
        <end position="17"/>
    </location>
</feature>
<comment type="caution">
    <text evidence="2">The sequence shown here is derived from an EMBL/GenBank/DDBJ whole genome shotgun (WGS) entry which is preliminary data.</text>
</comment>
<name>A0A9P1IBV3_9PELO</name>
<organism evidence="2 3">
    <name type="scientific">Caenorhabditis angaria</name>
    <dbReference type="NCBI Taxonomy" id="860376"/>
    <lineage>
        <taxon>Eukaryota</taxon>
        <taxon>Metazoa</taxon>
        <taxon>Ecdysozoa</taxon>
        <taxon>Nematoda</taxon>
        <taxon>Chromadorea</taxon>
        <taxon>Rhabditida</taxon>
        <taxon>Rhabditina</taxon>
        <taxon>Rhabditomorpha</taxon>
        <taxon>Rhabditoidea</taxon>
        <taxon>Rhabditidae</taxon>
        <taxon>Peloderinae</taxon>
        <taxon>Caenorhabditis</taxon>
    </lineage>
</organism>
<dbReference type="AlphaFoldDB" id="A0A9P1IBV3"/>
<protein>
    <submittedName>
        <fullName evidence="2">Uncharacterized protein</fullName>
    </submittedName>
</protein>
<accession>A0A9P1IBV3</accession>
<feature type="chain" id="PRO_5040276491" evidence="1">
    <location>
        <begin position="18"/>
        <end position="211"/>
    </location>
</feature>
<gene>
    <name evidence="2" type="ORF">CAMP_LOCUS5649</name>
</gene>